<comment type="caution">
    <text evidence="2">The sequence shown here is derived from an EMBL/GenBank/DDBJ whole genome shotgun (WGS) entry which is preliminary data.</text>
</comment>
<organism evidence="2 3">
    <name type="scientific">Rhipicephalus microplus</name>
    <name type="common">Cattle tick</name>
    <name type="synonym">Boophilus microplus</name>
    <dbReference type="NCBI Taxonomy" id="6941"/>
    <lineage>
        <taxon>Eukaryota</taxon>
        <taxon>Metazoa</taxon>
        <taxon>Ecdysozoa</taxon>
        <taxon>Arthropoda</taxon>
        <taxon>Chelicerata</taxon>
        <taxon>Arachnida</taxon>
        <taxon>Acari</taxon>
        <taxon>Parasitiformes</taxon>
        <taxon>Ixodida</taxon>
        <taxon>Ixodoidea</taxon>
        <taxon>Ixodidae</taxon>
        <taxon>Rhipicephalinae</taxon>
        <taxon>Rhipicephalus</taxon>
        <taxon>Boophilus</taxon>
    </lineage>
</organism>
<dbReference type="EMBL" id="JABSTU010000003">
    <property type="protein sequence ID" value="KAH8035431.1"/>
    <property type="molecule type" value="Genomic_DNA"/>
</dbReference>
<reference evidence="2" key="2">
    <citation type="submission" date="2021-09" db="EMBL/GenBank/DDBJ databases">
        <authorList>
            <person name="Jia N."/>
            <person name="Wang J."/>
            <person name="Shi W."/>
            <person name="Du L."/>
            <person name="Sun Y."/>
            <person name="Zhan W."/>
            <person name="Jiang J."/>
            <person name="Wang Q."/>
            <person name="Zhang B."/>
            <person name="Ji P."/>
            <person name="Sakyi L.B."/>
            <person name="Cui X."/>
            <person name="Yuan T."/>
            <person name="Jiang B."/>
            <person name="Yang W."/>
            <person name="Lam T.T.-Y."/>
            <person name="Chang Q."/>
            <person name="Ding S."/>
            <person name="Wang X."/>
            <person name="Zhu J."/>
            <person name="Ruan X."/>
            <person name="Zhao L."/>
            <person name="Wei J."/>
            <person name="Que T."/>
            <person name="Du C."/>
            <person name="Cheng J."/>
            <person name="Dai P."/>
            <person name="Han X."/>
            <person name="Huang E."/>
            <person name="Gao Y."/>
            <person name="Liu J."/>
            <person name="Shao H."/>
            <person name="Ye R."/>
            <person name="Li L."/>
            <person name="Wei W."/>
            <person name="Wang X."/>
            <person name="Wang C."/>
            <person name="Huo Q."/>
            <person name="Li W."/>
            <person name="Guo W."/>
            <person name="Chen H."/>
            <person name="Chen S."/>
            <person name="Zhou L."/>
            <person name="Zhou L."/>
            <person name="Ni X."/>
            <person name="Tian J."/>
            <person name="Zhou Y."/>
            <person name="Sheng Y."/>
            <person name="Liu T."/>
            <person name="Pan Y."/>
            <person name="Xia L."/>
            <person name="Li J."/>
            <person name="Zhao F."/>
            <person name="Cao W."/>
        </authorList>
    </citation>
    <scope>NUCLEOTIDE SEQUENCE</scope>
    <source>
        <strain evidence="2">Rmic-2018</strain>
        <tissue evidence="2">Larvae</tissue>
    </source>
</reference>
<evidence type="ECO:0000313" key="2">
    <source>
        <dbReference type="EMBL" id="KAH8035431.1"/>
    </source>
</evidence>
<protein>
    <submittedName>
        <fullName evidence="2">Uncharacterized protein</fullName>
    </submittedName>
</protein>
<keyword evidence="3" id="KW-1185">Reference proteome</keyword>
<gene>
    <name evidence="2" type="ORF">HPB51_005393</name>
</gene>
<proteinExistence type="predicted"/>
<feature type="region of interest" description="Disordered" evidence="1">
    <location>
        <begin position="1"/>
        <end position="65"/>
    </location>
</feature>
<sequence length="182" mass="20135">MSLRRNRNKLRPPYNAGANLASSEVSATRDRQDRQNSVEDRKSTDRSRRSVHHRGPDRGIEERRRLLPIATAIPKHGRRSRDPTRSWGVRFGETFAMPNARTPPPVSVLYPGPPARYDHNVGCNVAAESTAARYTSYPVVRCSAALALKDVRVLSKSRMACQSSATLGERALTQNADGGRTG</sequence>
<accession>A0A9J6EMH3</accession>
<reference evidence="2" key="1">
    <citation type="journal article" date="2020" name="Cell">
        <title>Large-Scale Comparative Analyses of Tick Genomes Elucidate Their Genetic Diversity and Vector Capacities.</title>
        <authorList>
            <consortium name="Tick Genome and Microbiome Consortium (TIGMIC)"/>
            <person name="Jia N."/>
            <person name="Wang J."/>
            <person name="Shi W."/>
            <person name="Du L."/>
            <person name="Sun Y."/>
            <person name="Zhan W."/>
            <person name="Jiang J.F."/>
            <person name="Wang Q."/>
            <person name="Zhang B."/>
            <person name="Ji P."/>
            <person name="Bell-Sakyi L."/>
            <person name="Cui X.M."/>
            <person name="Yuan T.T."/>
            <person name="Jiang B.G."/>
            <person name="Yang W.F."/>
            <person name="Lam T.T."/>
            <person name="Chang Q.C."/>
            <person name="Ding S.J."/>
            <person name="Wang X.J."/>
            <person name="Zhu J.G."/>
            <person name="Ruan X.D."/>
            <person name="Zhao L."/>
            <person name="Wei J.T."/>
            <person name="Ye R.Z."/>
            <person name="Que T.C."/>
            <person name="Du C.H."/>
            <person name="Zhou Y.H."/>
            <person name="Cheng J.X."/>
            <person name="Dai P.F."/>
            <person name="Guo W.B."/>
            <person name="Han X.H."/>
            <person name="Huang E.J."/>
            <person name="Li L.F."/>
            <person name="Wei W."/>
            <person name="Gao Y.C."/>
            <person name="Liu J.Z."/>
            <person name="Shao H.Z."/>
            <person name="Wang X."/>
            <person name="Wang C.C."/>
            <person name="Yang T.C."/>
            <person name="Huo Q.B."/>
            <person name="Li W."/>
            <person name="Chen H.Y."/>
            <person name="Chen S.E."/>
            <person name="Zhou L.G."/>
            <person name="Ni X.B."/>
            <person name="Tian J.H."/>
            <person name="Sheng Y."/>
            <person name="Liu T."/>
            <person name="Pan Y.S."/>
            <person name="Xia L.Y."/>
            <person name="Li J."/>
            <person name="Zhao F."/>
            <person name="Cao W.C."/>
        </authorList>
    </citation>
    <scope>NUCLEOTIDE SEQUENCE</scope>
    <source>
        <strain evidence="2">Rmic-2018</strain>
    </source>
</reference>
<name>A0A9J6EMH3_RHIMP</name>
<feature type="compositionally biased region" description="Basic residues" evidence="1">
    <location>
        <begin position="1"/>
        <end position="10"/>
    </location>
</feature>
<dbReference type="Proteomes" id="UP000821866">
    <property type="component" value="Chromosome 11"/>
</dbReference>
<evidence type="ECO:0000313" key="3">
    <source>
        <dbReference type="Proteomes" id="UP000821866"/>
    </source>
</evidence>
<evidence type="ECO:0000256" key="1">
    <source>
        <dbReference type="SAM" id="MobiDB-lite"/>
    </source>
</evidence>
<feature type="compositionally biased region" description="Basic and acidic residues" evidence="1">
    <location>
        <begin position="27"/>
        <end position="65"/>
    </location>
</feature>
<dbReference type="AlphaFoldDB" id="A0A9J6EMH3"/>